<accession>A0A9W8CJD9</accession>
<feature type="compositionally biased region" description="Pro residues" evidence="8">
    <location>
        <begin position="1982"/>
        <end position="1997"/>
    </location>
</feature>
<dbReference type="PROSITE" id="PS50011">
    <property type="entry name" value="PROTEIN_KINASE_DOM"/>
    <property type="match status" value="1"/>
</dbReference>
<feature type="binding site" evidence="7">
    <location>
        <position position="1231"/>
    </location>
    <ligand>
        <name>ATP</name>
        <dbReference type="ChEBI" id="CHEBI:30616"/>
    </ligand>
</feature>
<keyword evidence="6 7" id="KW-0067">ATP-binding</keyword>
<feature type="region of interest" description="Disordered" evidence="8">
    <location>
        <begin position="166"/>
        <end position="194"/>
    </location>
</feature>
<feature type="region of interest" description="Disordered" evidence="8">
    <location>
        <begin position="1671"/>
        <end position="1691"/>
    </location>
</feature>
<dbReference type="InterPro" id="IPR050538">
    <property type="entry name" value="MAP_kinase_kinase_kinase"/>
</dbReference>
<dbReference type="EMBL" id="JANBOH010000186">
    <property type="protein sequence ID" value="KAJ1644194.1"/>
    <property type="molecule type" value="Genomic_DNA"/>
</dbReference>
<dbReference type="PROSITE" id="PS00108">
    <property type="entry name" value="PROTEIN_KINASE_ST"/>
    <property type="match status" value="1"/>
</dbReference>
<keyword evidence="2" id="KW-0723">Serine/threonine-protein kinase</keyword>
<dbReference type="InterPro" id="IPR017441">
    <property type="entry name" value="Protein_kinase_ATP_BS"/>
</dbReference>
<feature type="compositionally biased region" description="Acidic residues" evidence="8">
    <location>
        <begin position="1527"/>
        <end position="1539"/>
    </location>
</feature>
<dbReference type="GO" id="GO:0005524">
    <property type="term" value="F:ATP binding"/>
    <property type="evidence" value="ECO:0007669"/>
    <property type="project" value="UniProtKB-UniRule"/>
</dbReference>
<dbReference type="InterPro" id="IPR000719">
    <property type="entry name" value="Prot_kinase_dom"/>
</dbReference>
<feature type="compositionally biased region" description="Basic and acidic residues" evidence="8">
    <location>
        <begin position="220"/>
        <end position="230"/>
    </location>
</feature>
<gene>
    <name evidence="10" type="primary">SSK2</name>
    <name evidence="10" type="ORF">LPJ64_004107</name>
</gene>
<feature type="compositionally biased region" description="Polar residues" evidence="8">
    <location>
        <begin position="1955"/>
        <end position="1968"/>
    </location>
</feature>
<dbReference type="Pfam" id="PF00069">
    <property type="entry name" value="Pkinase"/>
    <property type="match status" value="1"/>
</dbReference>
<feature type="domain" description="Protein kinase" evidence="9">
    <location>
        <begin position="1202"/>
        <end position="1493"/>
    </location>
</feature>
<feature type="region of interest" description="Disordered" evidence="8">
    <location>
        <begin position="220"/>
        <end position="248"/>
    </location>
</feature>
<feature type="compositionally biased region" description="Polar residues" evidence="8">
    <location>
        <begin position="239"/>
        <end position="248"/>
    </location>
</feature>
<organism evidence="10 11">
    <name type="scientific">Coemansia asiatica</name>
    <dbReference type="NCBI Taxonomy" id="1052880"/>
    <lineage>
        <taxon>Eukaryota</taxon>
        <taxon>Fungi</taxon>
        <taxon>Fungi incertae sedis</taxon>
        <taxon>Zoopagomycota</taxon>
        <taxon>Kickxellomycotina</taxon>
        <taxon>Kickxellomycetes</taxon>
        <taxon>Kickxellales</taxon>
        <taxon>Kickxellaceae</taxon>
        <taxon>Coemansia</taxon>
    </lineage>
</organism>
<dbReference type="InterPro" id="IPR011009">
    <property type="entry name" value="Kinase-like_dom_sf"/>
</dbReference>
<feature type="region of interest" description="Disordered" evidence="8">
    <location>
        <begin position="1955"/>
        <end position="1997"/>
    </location>
</feature>
<evidence type="ECO:0000256" key="3">
    <source>
        <dbReference type="ARBA" id="ARBA00022679"/>
    </source>
</evidence>
<dbReference type="GO" id="GO:0004709">
    <property type="term" value="F:MAP kinase kinase kinase activity"/>
    <property type="evidence" value="ECO:0007669"/>
    <property type="project" value="UniProtKB-EC"/>
</dbReference>
<evidence type="ECO:0000256" key="7">
    <source>
        <dbReference type="PROSITE-ProRule" id="PRU10141"/>
    </source>
</evidence>
<comment type="caution">
    <text evidence="10">The sequence shown here is derived from an EMBL/GenBank/DDBJ whole genome shotgun (WGS) entry which is preliminary data.</text>
</comment>
<dbReference type="InterPro" id="IPR008271">
    <property type="entry name" value="Ser/Thr_kinase_AS"/>
</dbReference>
<dbReference type="EC" id="2.7.11.25" evidence="10"/>
<name>A0A9W8CJD9_9FUNG</name>
<keyword evidence="3 10" id="KW-0808">Transferase</keyword>
<feature type="region of interest" description="Disordered" evidence="8">
    <location>
        <begin position="902"/>
        <end position="926"/>
    </location>
</feature>
<evidence type="ECO:0000256" key="2">
    <source>
        <dbReference type="ARBA" id="ARBA00022527"/>
    </source>
</evidence>
<evidence type="ECO:0000259" key="9">
    <source>
        <dbReference type="PROSITE" id="PS50011"/>
    </source>
</evidence>
<keyword evidence="11" id="KW-1185">Reference proteome</keyword>
<dbReference type="Gene3D" id="1.10.510.10">
    <property type="entry name" value="Transferase(Phosphotransferase) domain 1"/>
    <property type="match status" value="1"/>
</dbReference>
<sequence>MRASDESSVSVDQRLFFLYGYPSQLDKDESQQEIHGPDAHGEELRRRFQAKLTLSLALENAGARVTYSQLQGTTADYIVIPDSSSSEQREQALALGLPVINESVLLEQIQQPLVRKASIKGGKRSGTVKSISGRLRNSISLDEMVIYEPQRAGTFGIGVANDDAGGVATRPARSSKTSSSSSSSELGDSQFLGDLDDDEYRERQEWRDMLAAALTGEVMGSEKKRMKEDIPSSDIIDGDQSNQPGDIQQQSTKYKSLLHSKHMDLWLGCRAAIRGRTPLQEKQTIESLRAVHADTTLRAVMEFCVDRTAFINEGDADVDFSTLCLVQLQKLLRRVDYVEGMYPTLEALGAAKPVYASPEFQEKLAAITSWTNISVRLELLYKMIQRWTGSDDLNLYSTATPGDYMSTTVGISKGEVQTPPSATQRVFQHTPFVERLLKENGVRKIFEQRILTELEQVMISAREDLIENGAQLSSIGLPMSNAQMQELLRFPPRLLQTCLQIRLQTAQNLKNLALPQIDQLIEDIRDSLSVACRVKRSFAAVTKPMSYWNPDVGLDDEYDHTLRRCLKMYFSLLQRKLKLISEQGNSKDFEIIETQWPFILEVVRDIDGGTYEMALRFCQQTKNHVRGWIRVLARSLKGPPAFDAMSSRDLAKWTSRVLQTIRAPILKGQRLVRTIQDAVINSTDYVFTNAHSLLAQLVDTKHVLVYTAGEWETRGLYILGSQTLSRQPHLARSLLADCIVNQDLADEENGNCYLLVVCTNAEFSWTGATVMLEGGIPVQDLKLLPGQMRLISPGIARLTADRALLEKINIAEKMAPGDTGTAVTDAIIEKYSRRRQRLRSKYGYSDTSSSFQIKERRNSHQENDIDIDVVDDVDDDEDDDDIFDETSSDFVALRPSLDPTDRRLRRSATAAHSGGESIALNPDGTTSIRGPHARVYELARAHNPLVQKEWTLLKHGIVRMLDALTQIPDMIRMLHLIVHERNADDSIKKEGACRGDSCDLIEQVQESFSFASNTASRGSRFLDLMAERSVRAAITRMCVGWCGFIAEDCQANEQRTFRWAVQALEFTMRLARHSSTLQVLPRSDWQELKSHVAGCLTVMISHFDVLGARTAASKRKQRQKQASELQITDPNALLSLDGIGANFRTHLMQRQRLQHAQQADELRDQYLSSEHQIGRVLEVTARPEDRTLRLLAASSSNITLRWQIGHYIGGGAFGAVYVGYNINSGEMMAVKEIRLPSRGLGQDSAAESGAKIVREMEVMSILQHPNIVTYYGIEVHRDKVYLFMELCGRGSLAQLIRDQGRLDEESVKEYVVQMLRGLEYLHGAGVCHRDIKCDNTLFDDDMRVKLVDFGAAKVLNHHSLAATRRSRIAPEGTAAVASLTGTPMYMAPEVILGSNGGSVAGGPKGAEMLRPGSLGAQDIWSLGCCIVEMVSGSPPWAHLDNEWAVMYNVVAGNPPLPDPSTISPEGMRFLRRCFTRQPADRPQASELLMDEWLASTVRMLERRESSLQRSSSRRVAAAAGYDGSDKDSEDERDAEEDEDGKNADSNGEISTSAAILAGNAAAAHSLTSLSSTGSQTNLLSRSRTSSINRKNLSGDLRFTNISAGGPDAELMLSMMQNSVEGGSGGGSGFLAASAGECSPGAMGYHHHATASSAGIKSAITHVHSAHNTGTLSPLARTPGSPHSTSSTHGGAAAAAAAAWPFNKGTSSTGLSTAPATIPAAGATEHASSQPSMITRMEGGNRLTPTINISGSNNSSSSGGALALFSESVATSEELAAIYSHPSVVYQTLNDTPTDMGSPVGPDGVAQFAVPAQKTITSASDGILSSSTAPQLSNDEIQDLSETTRKALSAMLNLPLEGADVSGVSGWLGEGNTPMGMLEAEEVKETVVTTSQLVMRQREQQLRQQHELRHTLRKKHFKNMATRQKLQASSSDFQLAQSSENDRACMAKDLGPLSDSQVVATQTMQSLGVSDNDDAEDLATQQPPEPPVLYPLPPSDEE</sequence>
<dbReference type="Proteomes" id="UP001145021">
    <property type="component" value="Unassembled WGS sequence"/>
</dbReference>
<feature type="compositionally biased region" description="Low complexity" evidence="8">
    <location>
        <begin position="174"/>
        <end position="184"/>
    </location>
</feature>
<reference evidence="10" key="1">
    <citation type="submission" date="2022-07" db="EMBL/GenBank/DDBJ databases">
        <title>Phylogenomic reconstructions and comparative analyses of Kickxellomycotina fungi.</title>
        <authorList>
            <person name="Reynolds N.K."/>
            <person name="Stajich J.E."/>
            <person name="Barry K."/>
            <person name="Grigoriev I.V."/>
            <person name="Crous P."/>
            <person name="Smith M.E."/>
        </authorList>
    </citation>
    <scope>NUCLEOTIDE SEQUENCE</scope>
    <source>
        <strain evidence="10">NBRC 105413</strain>
    </source>
</reference>
<dbReference type="SUPFAM" id="SSF56112">
    <property type="entry name" value="Protein kinase-like (PK-like)"/>
    <property type="match status" value="1"/>
</dbReference>
<feature type="region of interest" description="Disordered" evidence="8">
    <location>
        <begin position="843"/>
        <end position="864"/>
    </location>
</feature>
<dbReference type="GO" id="GO:0038066">
    <property type="term" value="P:p38MAPK cascade"/>
    <property type="evidence" value="ECO:0007669"/>
    <property type="project" value="TreeGrafter"/>
</dbReference>
<comment type="similarity">
    <text evidence="1">Belongs to the protein kinase superfamily. STE Ser/Thr protein kinase family. MAP kinase kinase kinase subfamily.</text>
</comment>
<dbReference type="PANTHER" id="PTHR48016">
    <property type="entry name" value="MAP KINASE KINASE KINASE SSK2-RELATED-RELATED"/>
    <property type="match status" value="1"/>
</dbReference>
<evidence type="ECO:0000256" key="1">
    <source>
        <dbReference type="ARBA" id="ARBA00006529"/>
    </source>
</evidence>
<evidence type="ECO:0000313" key="10">
    <source>
        <dbReference type="EMBL" id="KAJ1644194.1"/>
    </source>
</evidence>
<feature type="compositionally biased region" description="Basic and acidic residues" evidence="8">
    <location>
        <begin position="853"/>
        <end position="863"/>
    </location>
</feature>
<feature type="compositionally biased region" description="Low complexity" evidence="8">
    <location>
        <begin position="1677"/>
        <end position="1691"/>
    </location>
</feature>
<feature type="region of interest" description="Disordered" evidence="8">
    <location>
        <begin position="1503"/>
        <end position="1547"/>
    </location>
</feature>
<evidence type="ECO:0000256" key="8">
    <source>
        <dbReference type="SAM" id="MobiDB-lite"/>
    </source>
</evidence>
<dbReference type="SMART" id="SM00220">
    <property type="entry name" value="S_TKc"/>
    <property type="match status" value="1"/>
</dbReference>
<protein>
    <submittedName>
        <fullName evidence="10">Suppressor of Sensor Kinase (SLN1)</fullName>
        <ecNumber evidence="10">2.7.11.25</ecNumber>
    </submittedName>
</protein>
<evidence type="ECO:0000256" key="4">
    <source>
        <dbReference type="ARBA" id="ARBA00022741"/>
    </source>
</evidence>
<dbReference type="PROSITE" id="PS00107">
    <property type="entry name" value="PROTEIN_KINASE_ATP"/>
    <property type="match status" value="1"/>
</dbReference>
<evidence type="ECO:0000313" key="11">
    <source>
        <dbReference type="Proteomes" id="UP001145021"/>
    </source>
</evidence>
<evidence type="ECO:0000256" key="5">
    <source>
        <dbReference type="ARBA" id="ARBA00022777"/>
    </source>
</evidence>
<proteinExistence type="inferred from homology"/>
<keyword evidence="5 10" id="KW-0418">Kinase</keyword>
<keyword evidence="4 7" id="KW-0547">Nucleotide-binding</keyword>
<evidence type="ECO:0000256" key="6">
    <source>
        <dbReference type="ARBA" id="ARBA00022840"/>
    </source>
</evidence>
<dbReference type="PANTHER" id="PTHR48016:SF32">
    <property type="entry name" value="MITOGEN-ACTIVATED PROTEIN KINASE KINASE KINASE 4"/>
    <property type="match status" value="1"/>
</dbReference>